<reference evidence="4" key="1">
    <citation type="submission" date="2016-11" db="EMBL/GenBank/DDBJ databases">
        <title>Complete Genome Sequence of alachlor-degrading Sphingomonas sp. strain JJ-A5.</title>
        <authorList>
            <person name="Lee H."/>
            <person name="Ka J.-O."/>
        </authorList>
    </citation>
    <scope>NUCLEOTIDE SEQUENCE [LARGE SCALE GENOMIC DNA]</scope>
    <source>
        <strain evidence="4">JJ-A5</strain>
    </source>
</reference>
<dbReference type="AlphaFoldDB" id="A0A1L3ZV39"/>
<dbReference type="Proteomes" id="UP000182063">
    <property type="component" value="Chromosome"/>
</dbReference>
<gene>
    <name evidence="1" type="ORF">BSL82_01350</name>
    <name evidence="2" type="ORF">BSL82_09435</name>
    <name evidence="3" type="ORF">BSL82_15775</name>
</gene>
<dbReference type="KEGG" id="sphj:BSL82_01350"/>
<sequence>MTTEVKVTEADIAFAEMFRRGTGGGYDRDVSRMAHEAAKHRLAHHQADEATVERAVMVCPQCEGEGGYPDGADEDACHTECTRCGGNGWIVDTAAITAMWEDG</sequence>
<dbReference type="EMBL" id="CP018221">
    <property type="protein sequence ID" value="API58110.1"/>
    <property type="molecule type" value="Genomic_DNA"/>
</dbReference>
<dbReference type="RefSeq" id="WP_072595686.1">
    <property type="nucleotide sequence ID" value="NZ_CP018221.1"/>
</dbReference>
<evidence type="ECO:0000313" key="2">
    <source>
        <dbReference type="EMBL" id="API59502.1"/>
    </source>
</evidence>
<evidence type="ECO:0000313" key="4">
    <source>
        <dbReference type="Proteomes" id="UP000182063"/>
    </source>
</evidence>
<protein>
    <submittedName>
        <fullName evidence="2">Uncharacterized protein</fullName>
    </submittedName>
</protein>
<dbReference type="KEGG" id="sphj:BSL82_15775"/>
<accession>A0A1L3ZV39</accession>
<dbReference type="EMBL" id="CP018221">
    <property type="protein sequence ID" value="API60564.1"/>
    <property type="molecule type" value="Genomic_DNA"/>
</dbReference>
<proteinExistence type="predicted"/>
<organism evidence="2 4">
    <name type="scientific">Tardibacter chloracetimidivorans</name>
    <dbReference type="NCBI Taxonomy" id="1921510"/>
    <lineage>
        <taxon>Bacteria</taxon>
        <taxon>Pseudomonadati</taxon>
        <taxon>Pseudomonadota</taxon>
        <taxon>Alphaproteobacteria</taxon>
        <taxon>Sphingomonadales</taxon>
        <taxon>Sphingomonadaceae</taxon>
        <taxon>Tardibacter</taxon>
    </lineage>
</organism>
<evidence type="ECO:0000313" key="3">
    <source>
        <dbReference type="EMBL" id="API60564.1"/>
    </source>
</evidence>
<name>A0A1L3ZV39_9SPHN</name>
<reference evidence="2" key="2">
    <citation type="journal article" date="2018" name="J. Microbiol.">
        <title>Tardibacter chloracetimidivorans gen. nov., sp. nov., a novel member of the family Sphingomonadaceae isolated from an agricultural soil from Jeju Island in Republic of Korea.</title>
        <authorList>
            <person name="Lee H."/>
            <person name="Kim D.U."/>
            <person name="Park S."/>
            <person name="Yoon J.H."/>
            <person name="Ahn J.H."/>
            <person name="Ka J.O."/>
        </authorList>
    </citation>
    <scope>NUCLEOTIDE SEQUENCE</scope>
    <source>
        <strain evidence="2">JJ-A5</strain>
    </source>
</reference>
<evidence type="ECO:0000313" key="1">
    <source>
        <dbReference type="EMBL" id="API58110.1"/>
    </source>
</evidence>
<dbReference type="KEGG" id="sphj:BSL82_09435"/>
<dbReference type="EMBL" id="CP018221">
    <property type="protein sequence ID" value="API59502.1"/>
    <property type="molecule type" value="Genomic_DNA"/>
</dbReference>
<dbReference type="OrthoDB" id="8254015at2"/>
<keyword evidence="4" id="KW-1185">Reference proteome</keyword>